<dbReference type="REBASE" id="165588">
    <property type="entry name" value="M.Afl16ORF100P"/>
</dbReference>
<accession>A0A178TPQ2</accession>
<evidence type="ECO:0000313" key="2">
    <source>
        <dbReference type="Proteomes" id="UP000078336"/>
    </source>
</evidence>
<dbReference type="AlphaFoldDB" id="A0A178TPQ2"/>
<organism evidence="1 2">
    <name type="scientific">Anoxybacillus flavithermus</name>
    <dbReference type="NCBI Taxonomy" id="33934"/>
    <lineage>
        <taxon>Bacteria</taxon>
        <taxon>Bacillati</taxon>
        <taxon>Bacillota</taxon>
        <taxon>Bacilli</taxon>
        <taxon>Bacillales</taxon>
        <taxon>Anoxybacillaceae</taxon>
        <taxon>Anoxybacillus</taxon>
    </lineage>
</organism>
<proteinExistence type="predicted"/>
<protein>
    <submittedName>
        <fullName evidence="1">Type III restriction-modification system methylation subunit</fullName>
    </submittedName>
</protein>
<evidence type="ECO:0000313" key="1">
    <source>
        <dbReference type="EMBL" id="OAO82924.1"/>
    </source>
</evidence>
<reference evidence="1 2" key="1">
    <citation type="submission" date="2016-03" db="EMBL/GenBank/DDBJ databases">
        <title>Spore heat resistance.</title>
        <authorList>
            <person name="Boekhorst J."/>
            <person name="Berendsen E.M."/>
            <person name="Wells-Bennik M.H."/>
            <person name="Kuipers O.P."/>
        </authorList>
    </citation>
    <scope>NUCLEOTIDE SEQUENCE [LARGE SCALE GENOMIC DNA]</scope>
    <source>
        <strain evidence="1 2">AF16</strain>
    </source>
</reference>
<sequence>MKITNGTETKIQKVDLVETFNYLLGLHVKQMDFIRGFQVIKGELRSGEKVLIIWRNLLETTNEDLEKFFVKQGYNTRDSEFDRIYVNGDNHLENLKLEENKWKVVLIEEEFKRLMFDVRDV</sequence>
<gene>
    <name evidence="1" type="ORF">TAF16_0100</name>
</gene>
<comment type="caution">
    <text evidence="1">The sequence shown here is derived from an EMBL/GenBank/DDBJ whole genome shotgun (WGS) entry which is preliminary data.</text>
</comment>
<dbReference type="Proteomes" id="UP000078336">
    <property type="component" value="Unassembled WGS sequence"/>
</dbReference>
<dbReference type="EMBL" id="LUCQ01000011">
    <property type="protein sequence ID" value="OAO82924.1"/>
    <property type="molecule type" value="Genomic_DNA"/>
</dbReference>
<dbReference type="PATRIC" id="fig|33934.7.peg.391"/>
<name>A0A178TPQ2_9BACL</name>
<keyword evidence="2" id="KW-1185">Reference proteome</keyword>